<dbReference type="GO" id="GO:0009231">
    <property type="term" value="P:riboflavin biosynthetic process"/>
    <property type="evidence" value="ECO:0007669"/>
    <property type="project" value="UniProtKB-KW"/>
</dbReference>
<feature type="domain" description="CMP/dCMP-type deaminase" evidence="16">
    <location>
        <begin position="27"/>
        <end position="152"/>
    </location>
</feature>
<comment type="cofactor">
    <cofactor evidence="12 15">
        <name>Zn(2+)</name>
        <dbReference type="ChEBI" id="CHEBI:29105"/>
    </cofactor>
    <text evidence="12 15">Binds 1 zinc ion.</text>
</comment>
<reference evidence="18" key="1">
    <citation type="journal article" date="2023" name="Int. J. Syst. Evol. Microbiol.">
        <title>Mesoterricola silvestris gen. nov., sp. nov., Mesoterricola sediminis sp. nov., Geothrix oryzae sp. nov., Geothrix edaphica sp. nov., Geothrix rubra sp. nov., and Geothrix limicola sp. nov., six novel members of Acidobacteriota isolated from soils.</title>
        <authorList>
            <person name="Itoh H."/>
            <person name="Sugisawa Y."/>
            <person name="Mise K."/>
            <person name="Xu Z."/>
            <person name="Kuniyasu M."/>
            <person name="Ushijima N."/>
            <person name="Kawano K."/>
            <person name="Kobayashi E."/>
            <person name="Shiratori Y."/>
            <person name="Masuda Y."/>
            <person name="Senoo K."/>
        </authorList>
    </citation>
    <scope>NUCLEOTIDE SEQUENCE [LARGE SCALE GENOMIC DNA]</scope>
    <source>
        <strain evidence="18">W79</strain>
    </source>
</reference>
<evidence type="ECO:0000259" key="16">
    <source>
        <dbReference type="PROSITE" id="PS51747"/>
    </source>
</evidence>
<keyword evidence="18" id="KW-1185">Reference proteome</keyword>
<evidence type="ECO:0000256" key="5">
    <source>
        <dbReference type="ARBA" id="ARBA00007417"/>
    </source>
</evidence>
<evidence type="ECO:0000256" key="4">
    <source>
        <dbReference type="ARBA" id="ARBA00005259"/>
    </source>
</evidence>
<dbReference type="PANTHER" id="PTHR38011">
    <property type="entry name" value="DIHYDROFOLATE REDUCTASE FAMILY PROTEIN (AFU_ORTHOLOGUE AFUA_8G06820)"/>
    <property type="match status" value="1"/>
</dbReference>
<evidence type="ECO:0000256" key="7">
    <source>
        <dbReference type="ARBA" id="ARBA00022723"/>
    </source>
</evidence>
<gene>
    <name evidence="17" type="ORF">METEAL_42070</name>
</gene>
<dbReference type="SUPFAM" id="SSF53927">
    <property type="entry name" value="Cytidine deaminase-like"/>
    <property type="match status" value="1"/>
</dbReference>
<evidence type="ECO:0000256" key="14">
    <source>
        <dbReference type="PIRSR" id="PIRSR006769-2"/>
    </source>
</evidence>
<comment type="function">
    <text evidence="1 12">Converts 2,5-diamino-6-(ribosylamino)-4(3h)-pyrimidinone 5'-phosphate into 5-amino-6-(ribosylamino)-2,4(1h,3h)-pyrimidinedione 5'-phosphate.</text>
</comment>
<feature type="binding site" evidence="15">
    <location>
        <position position="113"/>
    </location>
    <ligand>
        <name>Zn(2+)</name>
        <dbReference type="ChEBI" id="CHEBI:29105"/>
        <note>catalytic</note>
    </ligand>
</feature>
<accession>A0AA48HB24</accession>
<dbReference type="InterPro" id="IPR016192">
    <property type="entry name" value="APOBEC/CMP_deaminase_Zn-bd"/>
</dbReference>
<evidence type="ECO:0000256" key="12">
    <source>
        <dbReference type="PIRNR" id="PIRNR006769"/>
    </source>
</evidence>
<evidence type="ECO:0000256" key="2">
    <source>
        <dbReference type="ARBA" id="ARBA00004882"/>
    </source>
</evidence>
<evidence type="ECO:0000256" key="11">
    <source>
        <dbReference type="ARBA" id="ARBA00023268"/>
    </source>
</evidence>
<feature type="binding site" evidence="14">
    <location>
        <position position="224"/>
    </location>
    <ligand>
        <name>NADP(+)</name>
        <dbReference type="ChEBI" id="CHEBI:58349"/>
    </ligand>
</feature>
<keyword evidence="12" id="KW-0378">Hydrolase</keyword>
<evidence type="ECO:0000256" key="3">
    <source>
        <dbReference type="ARBA" id="ARBA00004910"/>
    </source>
</evidence>
<dbReference type="Proteomes" id="UP001238179">
    <property type="component" value="Chromosome"/>
</dbReference>
<evidence type="ECO:0000256" key="10">
    <source>
        <dbReference type="ARBA" id="ARBA00023002"/>
    </source>
</evidence>
<dbReference type="Gene3D" id="3.40.430.10">
    <property type="entry name" value="Dihydrofolate Reductase, subunit A"/>
    <property type="match status" value="1"/>
</dbReference>
<dbReference type="GO" id="GO:0008703">
    <property type="term" value="F:5-amino-6-(5-phosphoribosylamino)uracil reductase activity"/>
    <property type="evidence" value="ECO:0007669"/>
    <property type="project" value="UniProtKB-EC"/>
</dbReference>
<sequence length="377" mass="40357">MCERPLTDLLAWELACGGPFPDPESLTGDEHFMALAIRQGMGGVGLSSPNPPVGCVLVQDGSVIGQGVHTRAGDPHGEIMALRDAEIRDQDTRGATAYVTLEPCCHHGRTPPCTDALIRAGITRVVVGVKDPNPRVDGGGIAILRSHGVQVAESVLGLACSRFHAPFFKLIRTGLPWVVLKLALGADGSLGPEGQSTQVTSPEIQNLAHALRRATEALVVGRWTVEVDDPRLTDRWPRPTAPHRQALRVVLDSHGRLPGTRKVWLPVAGQPVLRALAEDCPPIRGVEDLQLPPGPGGVSLKHLLHELAARGVGRVLFEGGGILARQLLDEGLVDEFHRFVSDEPAHGKPVHLDTTRLATQRIRATFPGGTWDVLAVL</sequence>
<evidence type="ECO:0000313" key="17">
    <source>
        <dbReference type="EMBL" id="BDU75033.1"/>
    </source>
</evidence>
<feature type="binding site" evidence="14">
    <location>
        <position position="183"/>
    </location>
    <ligand>
        <name>substrate</name>
    </ligand>
</feature>
<keyword evidence="11" id="KW-0511">Multifunctional enzyme</keyword>
<dbReference type="EC" id="1.1.1.193" evidence="12"/>
<keyword evidence="8 12" id="KW-0862">Zinc</keyword>
<dbReference type="InterPro" id="IPR050765">
    <property type="entry name" value="Riboflavin_Biosynth_HTPR"/>
</dbReference>
<dbReference type="CDD" id="cd01284">
    <property type="entry name" value="Riboflavin_deaminase-reductase"/>
    <property type="match status" value="1"/>
</dbReference>
<keyword evidence="7 12" id="KW-0479">Metal-binding</keyword>
<dbReference type="GO" id="GO:0008835">
    <property type="term" value="F:diaminohydroxyphosphoribosylaminopyrimidine deaminase activity"/>
    <property type="evidence" value="ECO:0007669"/>
    <property type="project" value="UniProtKB-EC"/>
</dbReference>
<dbReference type="InterPro" id="IPR016193">
    <property type="entry name" value="Cytidine_deaminase-like"/>
</dbReference>
<evidence type="ECO:0000256" key="9">
    <source>
        <dbReference type="ARBA" id="ARBA00022857"/>
    </source>
</evidence>
<feature type="binding site" evidence="14">
    <location>
        <position position="232"/>
    </location>
    <ligand>
        <name>substrate</name>
    </ligand>
</feature>
<dbReference type="PROSITE" id="PS51747">
    <property type="entry name" value="CYT_DCMP_DEAMINASES_2"/>
    <property type="match status" value="1"/>
</dbReference>
<protein>
    <recommendedName>
        <fullName evidence="12">Riboflavin biosynthesis protein RibD</fullName>
    </recommendedName>
    <domain>
        <recommendedName>
            <fullName evidence="12">Diaminohydroxyphosphoribosylaminopyrimidine deaminase</fullName>
            <shortName evidence="12">DRAP deaminase</shortName>
            <ecNumber evidence="12">3.5.4.26</ecNumber>
        </recommendedName>
        <alternativeName>
            <fullName evidence="12">Riboflavin-specific deaminase</fullName>
        </alternativeName>
    </domain>
    <domain>
        <recommendedName>
            <fullName evidence="12">5-amino-6-(5-phosphoribosylamino)uracil reductase</fullName>
            <ecNumber evidence="12">1.1.1.193</ecNumber>
        </recommendedName>
        <alternativeName>
            <fullName evidence="12">HTP reductase</fullName>
        </alternativeName>
    </domain>
</protein>
<evidence type="ECO:0000256" key="6">
    <source>
        <dbReference type="ARBA" id="ARBA00022619"/>
    </source>
</evidence>
<feature type="binding site" evidence="14">
    <location>
        <position position="253"/>
    </location>
    <ligand>
        <name>NADP(+)</name>
        <dbReference type="ChEBI" id="CHEBI:58349"/>
    </ligand>
</feature>
<evidence type="ECO:0000313" key="18">
    <source>
        <dbReference type="Proteomes" id="UP001238179"/>
    </source>
</evidence>
<proteinExistence type="inferred from homology"/>
<feature type="binding site" evidence="15">
    <location>
        <position position="104"/>
    </location>
    <ligand>
        <name>Zn(2+)</name>
        <dbReference type="ChEBI" id="CHEBI:29105"/>
        <note>catalytic</note>
    </ligand>
</feature>
<evidence type="ECO:0000256" key="1">
    <source>
        <dbReference type="ARBA" id="ARBA00002151"/>
    </source>
</evidence>
<dbReference type="NCBIfam" id="TIGR00326">
    <property type="entry name" value="eubact_ribD"/>
    <property type="match status" value="1"/>
</dbReference>
<organism evidence="17 18">
    <name type="scientific">Mesoterricola silvestris</name>
    <dbReference type="NCBI Taxonomy" id="2927979"/>
    <lineage>
        <taxon>Bacteria</taxon>
        <taxon>Pseudomonadati</taxon>
        <taxon>Acidobacteriota</taxon>
        <taxon>Holophagae</taxon>
        <taxon>Holophagales</taxon>
        <taxon>Holophagaceae</taxon>
        <taxon>Mesoterricola</taxon>
    </lineage>
</organism>
<dbReference type="PIRSF" id="PIRSF006769">
    <property type="entry name" value="RibD"/>
    <property type="match status" value="1"/>
</dbReference>
<feature type="active site" description="Proton donor" evidence="13">
    <location>
        <position position="78"/>
    </location>
</feature>
<dbReference type="EMBL" id="AP027080">
    <property type="protein sequence ID" value="BDU75033.1"/>
    <property type="molecule type" value="Genomic_DNA"/>
</dbReference>
<feature type="binding site" evidence="15">
    <location>
        <position position="76"/>
    </location>
    <ligand>
        <name>Zn(2+)</name>
        <dbReference type="ChEBI" id="CHEBI:29105"/>
        <note>catalytic</note>
    </ligand>
</feature>
<dbReference type="Pfam" id="PF00383">
    <property type="entry name" value="dCMP_cyt_deam_1"/>
    <property type="match status" value="1"/>
</dbReference>
<dbReference type="Gene3D" id="3.40.140.10">
    <property type="entry name" value="Cytidine Deaminase, domain 2"/>
    <property type="match status" value="1"/>
</dbReference>
<dbReference type="InterPro" id="IPR004794">
    <property type="entry name" value="Eubact_RibD"/>
</dbReference>
<dbReference type="AlphaFoldDB" id="A0AA48HB24"/>
<keyword evidence="9 12" id="KW-0521">NADP</keyword>
<evidence type="ECO:0000256" key="8">
    <source>
        <dbReference type="ARBA" id="ARBA00022833"/>
    </source>
</evidence>
<comment type="pathway">
    <text evidence="2 12">Cofactor biosynthesis; riboflavin biosynthesis; 5-amino-6-(D-ribitylamino)uracil from GTP: step 2/4.</text>
</comment>
<feature type="binding site" evidence="14">
    <location>
        <position position="318"/>
    </location>
    <ligand>
        <name>substrate</name>
    </ligand>
</feature>
<keyword evidence="10 12" id="KW-0560">Oxidoreductase</keyword>
<dbReference type="PROSITE" id="PS00903">
    <property type="entry name" value="CYT_DCMP_DEAMINASES_1"/>
    <property type="match status" value="1"/>
</dbReference>
<dbReference type="InterPro" id="IPR002125">
    <property type="entry name" value="CMP_dCMP_dom"/>
</dbReference>
<dbReference type="KEGG" id="msil:METEAL_42070"/>
<evidence type="ECO:0000256" key="15">
    <source>
        <dbReference type="PIRSR" id="PIRSR006769-3"/>
    </source>
</evidence>
<keyword evidence="6 12" id="KW-0686">Riboflavin biosynthesis</keyword>
<comment type="catalytic activity">
    <reaction evidence="12">
        <text>5-amino-6-(5-phospho-D-ribitylamino)uracil + NADP(+) = 5-amino-6-(5-phospho-D-ribosylamino)uracil + NADPH + H(+)</text>
        <dbReference type="Rhea" id="RHEA:17845"/>
        <dbReference type="ChEBI" id="CHEBI:15378"/>
        <dbReference type="ChEBI" id="CHEBI:57783"/>
        <dbReference type="ChEBI" id="CHEBI:58349"/>
        <dbReference type="ChEBI" id="CHEBI:58421"/>
        <dbReference type="ChEBI" id="CHEBI:58453"/>
        <dbReference type="EC" id="1.1.1.193"/>
    </reaction>
</comment>
<comment type="similarity">
    <text evidence="4 12">In the N-terminal section; belongs to the cytidine and deoxycytidylate deaminase family.</text>
</comment>
<dbReference type="Pfam" id="PF01872">
    <property type="entry name" value="RibD_C"/>
    <property type="match status" value="1"/>
</dbReference>
<dbReference type="GO" id="GO:0008270">
    <property type="term" value="F:zinc ion binding"/>
    <property type="evidence" value="ECO:0007669"/>
    <property type="project" value="InterPro"/>
</dbReference>
<feature type="binding site" evidence="14">
    <location>
        <position position="235"/>
    </location>
    <ligand>
        <name>substrate</name>
    </ligand>
</feature>
<comment type="catalytic activity">
    <reaction evidence="12">
        <text>2,5-diamino-6-hydroxy-4-(5-phosphoribosylamino)-pyrimidine + H2O + H(+) = 5-amino-6-(5-phospho-D-ribosylamino)uracil + NH4(+)</text>
        <dbReference type="Rhea" id="RHEA:21868"/>
        <dbReference type="ChEBI" id="CHEBI:15377"/>
        <dbReference type="ChEBI" id="CHEBI:15378"/>
        <dbReference type="ChEBI" id="CHEBI:28938"/>
        <dbReference type="ChEBI" id="CHEBI:58453"/>
        <dbReference type="ChEBI" id="CHEBI:58614"/>
        <dbReference type="EC" id="3.5.4.26"/>
    </reaction>
</comment>
<evidence type="ECO:0000256" key="13">
    <source>
        <dbReference type="PIRSR" id="PIRSR006769-1"/>
    </source>
</evidence>
<dbReference type="EC" id="3.5.4.26" evidence="12"/>
<dbReference type="InterPro" id="IPR024072">
    <property type="entry name" value="DHFR-like_dom_sf"/>
</dbReference>
<comment type="similarity">
    <text evidence="5 12">In the C-terminal section; belongs to the HTP reductase family.</text>
</comment>
<dbReference type="InterPro" id="IPR002734">
    <property type="entry name" value="RibDG_C"/>
</dbReference>
<comment type="pathway">
    <text evidence="3 12">Cofactor biosynthesis; riboflavin biosynthesis; 5-amino-6-(D-ribitylamino)uracil from GTP: step 3/4.</text>
</comment>
<dbReference type="SUPFAM" id="SSF53597">
    <property type="entry name" value="Dihydrofolate reductase-like"/>
    <property type="match status" value="1"/>
</dbReference>
<dbReference type="PANTHER" id="PTHR38011:SF7">
    <property type="entry name" value="2,5-DIAMINO-6-RIBOSYLAMINO-4(3H)-PYRIMIDINONE 5'-PHOSPHATE REDUCTASE"/>
    <property type="match status" value="1"/>
</dbReference>
<feature type="binding site" evidence="14">
    <location>
        <position position="228"/>
    </location>
    <ligand>
        <name>NADP(+)</name>
        <dbReference type="ChEBI" id="CHEBI:58349"/>
    </ligand>
</feature>
<feature type="binding site" evidence="14">
    <location>
        <position position="212"/>
    </location>
    <ligand>
        <name>substrate</name>
    </ligand>
</feature>
<dbReference type="RefSeq" id="WP_316413716.1">
    <property type="nucleotide sequence ID" value="NZ_AP027080.1"/>
</dbReference>
<feature type="binding site" evidence="14">
    <location>
        <position position="196"/>
    </location>
    <ligand>
        <name>substrate</name>
    </ligand>
</feature>
<name>A0AA48HB24_9BACT</name>